<keyword evidence="2" id="KW-0175">Coiled coil</keyword>
<comment type="caution">
    <text evidence="5">The sequence shown here is derived from an EMBL/GenBank/DDBJ whole genome shotgun (WGS) entry which is preliminary data.</text>
</comment>
<accession>A0ABU6V6N3</accession>
<evidence type="ECO:0000256" key="2">
    <source>
        <dbReference type="SAM" id="Coils"/>
    </source>
</evidence>
<dbReference type="PROSITE" id="PS50158">
    <property type="entry name" value="ZF_CCHC"/>
    <property type="match status" value="1"/>
</dbReference>
<dbReference type="InterPro" id="IPR001878">
    <property type="entry name" value="Znf_CCHC"/>
</dbReference>
<name>A0ABU6V6N3_9FABA</name>
<evidence type="ECO:0000256" key="3">
    <source>
        <dbReference type="SAM" id="MobiDB-lite"/>
    </source>
</evidence>
<gene>
    <name evidence="5" type="ORF">PIB30_004395</name>
</gene>
<feature type="region of interest" description="Disordered" evidence="3">
    <location>
        <begin position="1"/>
        <end position="22"/>
    </location>
</feature>
<dbReference type="EMBL" id="JASCZI010151043">
    <property type="protein sequence ID" value="MED6167583.1"/>
    <property type="molecule type" value="Genomic_DNA"/>
</dbReference>
<feature type="coiled-coil region" evidence="2">
    <location>
        <begin position="67"/>
        <end position="114"/>
    </location>
</feature>
<reference evidence="5 6" key="1">
    <citation type="journal article" date="2023" name="Plants (Basel)">
        <title>Bridging the Gap: Combining Genomics and Transcriptomics Approaches to Understand Stylosanthes scabra, an Orphan Legume from the Brazilian Caatinga.</title>
        <authorList>
            <person name="Ferreira-Neto J.R.C."/>
            <person name="da Silva M.D."/>
            <person name="Binneck E."/>
            <person name="de Melo N.F."/>
            <person name="da Silva R.H."/>
            <person name="de Melo A.L.T.M."/>
            <person name="Pandolfi V."/>
            <person name="Bustamante F.O."/>
            <person name="Brasileiro-Vidal A.C."/>
            <person name="Benko-Iseppon A.M."/>
        </authorList>
    </citation>
    <scope>NUCLEOTIDE SEQUENCE [LARGE SCALE GENOMIC DNA]</scope>
    <source>
        <tissue evidence="5">Leaves</tissue>
    </source>
</reference>
<protein>
    <recommendedName>
        <fullName evidence="4">CCHC-type domain-containing protein</fullName>
    </recommendedName>
</protein>
<evidence type="ECO:0000313" key="5">
    <source>
        <dbReference type="EMBL" id="MED6167583.1"/>
    </source>
</evidence>
<evidence type="ECO:0000256" key="1">
    <source>
        <dbReference type="PROSITE-ProRule" id="PRU00047"/>
    </source>
</evidence>
<dbReference type="Proteomes" id="UP001341840">
    <property type="component" value="Unassembled WGS sequence"/>
</dbReference>
<feature type="compositionally biased region" description="Polar residues" evidence="3">
    <location>
        <begin position="186"/>
        <end position="197"/>
    </location>
</feature>
<evidence type="ECO:0000313" key="6">
    <source>
        <dbReference type="Proteomes" id="UP001341840"/>
    </source>
</evidence>
<keyword evidence="1" id="KW-0863">Zinc-finger</keyword>
<sequence>MKVLMESWKDLENDTDSDDEPEQEVQMCFMASKEVMDEVFFNELSNDDLHVVIDDLTAQSTKLFEKYNKCKSKIVDLKNENDFLKEKLKETEVAADLLEENRFLKSEIAKFKGKQPVLASMDIIVENERFCGMIEGLKQDLEKFINSSNNLDKLLSYQRPTSMKSGIGYSGGNGANSETKFVKASAPTSNTKKQPPQSFHKRPARGNHCFKCNRQGHTPPQCFVVEIKIGDRIYKIVSDFNALGQPRRINIKGSKWIWIPKVS</sequence>
<keyword evidence="1" id="KW-0479">Metal-binding</keyword>
<keyword evidence="6" id="KW-1185">Reference proteome</keyword>
<organism evidence="5 6">
    <name type="scientific">Stylosanthes scabra</name>
    <dbReference type="NCBI Taxonomy" id="79078"/>
    <lineage>
        <taxon>Eukaryota</taxon>
        <taxon>Viridiplantae</taxon>
        <taxon>Streptophyta</taxon>
        <taxon>Embryophyta</taxon>
        <taxon>Tracheophyta</taxon>
        <taxon>Spermatophyta</taxon>
        <taxon>Magnoliopsida</taxon>
        <taxon>eudicotyledons</taxon>
        <taxon>Gunneridae</taxon>
        <taxon>Pentapetalae</taxon>
        <taxon>rosids</taxon>
        <taxon>fabids</taxon>
        <taxon>Fabales</taxon>
        <taxon>Fabaceae</taxon>
        <taxon>Papilionoideae</taxon>
        <taxon>50 kb inversion clade</taxon>
        <taxon>dalbergioids sensu lato</taxon>
        <taxon>Dalbergieae</taxon>
        <taxon>Pterocarpus clade</taxon>
        <taxon>Stylosanthes</taxon>
    </lineage>
</organism>
<evidence type="ECO:0000259" key="4">
    <source>
        <dbReference type="PROSITE" id="PS50158"/>
    </source>
</evidence>
<feature type="compositionally biased region" description="Acidic residues" evidence="3">
    <location>
        <begin position="13"/>
        <end position="22"/>
    </location>
</feature>
<feature type="domain" description="CCHC-type" evidence="4">
    <location>
        <begin position="209"/>
        <end position="222"/>
    </location>
</feature>
<proteinExistence type="predicted"/>
<feature type="region of interest" description="Disordered" evidence="3">
    <location>
        <begin position="184"/>
        <end position="203"/>
    </location>
</feature>
<keyword evidence="1" id="KW-0862">Zinc</keyword>